<name>A0A815SDQ5_9BILA</name>
<evidence type="ECO:0000313" key="1">
    <source>
        <dbReference type="EMBL" id="CAF1488377.1"/>
    </source>
</evidence>
<evidence type="ECO:0000313" key="3">
    <source>
        <dbReference type="Proteomes" id="UP000663832"/>
    </source>
</evidence>
<dbReference type="Proteomes" id="UP000663877">
    <property type="component" value="Unassembled WGS sequence"/>
</dbReference>
<dbReference type="EMBL" id="CAJNOM010003027">
    <property type="protein sequence ID" value="CAF1640732.1"/>
    <property type="molecule type" value="Genomic_DNA"/>
</dbReference>
<reference evidence="1" key="1">
    <citation type="submission" date="2021-02" db="EMBL/GenBank/DDBJ databases">
        <authorList>
            <person name="Nowell W R."/>
        </authorList>
    </citation>
    <scope>NUCLEOTIDE SEQUENCE</scope>
</reference>
<dbReference type="EMBL" id="CAJNOI010002704">
    <property type="protein sequence ID" value="CAF1488377.1"/>
    <property type="molecule type" value="Genomic_DNA"/>
</dbReference>
<protein>
    <submittedName>
        <fullName evidence="1">Uncharacterized protein</fullName>
    </submittedName>
</protein>
<keyword evidence="3" id="KW-1185">Reference proteome</keyword>
<evidence type="ECO:0000313" key="2">
    <source>
        <dbReference type="EMBL" id="CAF1640732.1"/>
    </source>
</evidence>
<comment type="caution">
    <text evidence="1">The sequence shown here is derived from an EMBL/GenBank/DDBJ whole genome shotgun (WGS) entry which is preliminary data.</text>
</comment>
<organism evidence="1 4">
    <name type="scientific">Adineta steineri</name>
    <dbReference type="NCBI Taxonomy" id="433720"/>
    <lineage>
        <taxon>Eukaryota</taxon>
        <taxon>Metazoa</taxon>
        <taxon>Spiralia</taxon>
        <taxon>Gnathifera</taxon>
        <taxon>Rotifera</taxon>
        <taxon>Eurotatoria</taxon>
        <taxon>Bdelloidea</taxon>
        <taxon>Adinetida</taxon>
        <taxon>Adinetidae</taxon>
        <taxon>Adineta</taxon>
    </lineage>
</organism>
<proteinExistence type="predicted"/>
<sequence length="280" mass="33640">MASQLSTSDNRIHEHHYSNVQYNNYYNIVNNYNDDHYDSHRMNNRYHHRRHRPQSPRYHMNNSNHINSNCDNGNWDLTISSRKNDGKTPIYPYLELDAVNKWFQANTHDIFNVLSKPYIRGYMLGASIFHDEWYRNSYELSVWEEYLKMGTEKKFWVEEVLRYTNTYNCNTNIRFIQTQIKKFNDIITISRNNFEDFQSEVLTYWNNDRTIPVRQLSTTSSSFNMEETITTTTQKPTIDSFIELNFSVQDYILQRTKYAKKLAETKIQLAQAQLEDFHLS</sequence>
<dbReference type="AlphaFoldDB" id="A0A815SDQ5"/>
<gene>
    <name evidence="1" type="ORF">BJG266_LOCUS42466</name>
    <name evidence="2" type="ORF">QVE165_LOCUS59339</name>
</gene>
<accession>A0A815SDQ5</accession>
<dbReference type="Proteomes" id="UP000663832">
    <property type="component" value="Unassembled WGS sequence"/>
</dbReference>
<evidence type="ECO:0000313" key="4">
    <source>
        <dbReference type="Proteomes" id="UP000663877"/>
    </source>
</evidence>